<evidence type="ECO:0000313" key="2">
    <source>
        <dbReference type="EMBL" id="GJT03553.1"/>
    </source>
</evidence>
<gene>
    <name evidence="2" type="ORF">Tco_0824722</name>
</gene>
<feature type="region of interest" description="Disordered" evidence="1">
    <location>
        <begin position="38"/>
        <end position="61"/>
    </location>
</feature>
<comment type="caution">
    <text evidence="2">The sequence shown here is derived from an EMBL/GenBank/DDBJ whole genome shotgun (WGS) entry which is preliminary data.</text>
</comment>
<reference evidence="2" key="1">
    <citation type="journal article" date="2022" name="Int. J. Mol. Sci.">
        <title>Draft Genome of Tanacetum Coccineum: Genomic Comparison of Closely Related Tanacetum-Family Plants.</title>
        <authorList>
            <person name="Yamashiro T."/>
            <person name="Shiraishi A."/>
            <person name="Nakayama K."/>
            <person name="Satake H."/>
        </authorList>
    </citation>
    <scope>NUCLEOTIDE SEQUENCE</scope>
</reference>
<sequence length="126" mass="14573">MSLKYLNAISHINKENDKAEVYDEVIDVEVVEQSKVLEDKEIEEEVDDDELDRSGDDNPTRTQLLYYDHELEKEDDSNVTNKGVTTARERHMTIEEARLQLQETKRLADLKAAKEKIRGKAKKADP</sequence>
<evidence type="ECO:0000313" key="3">
    <source>
        <dbReference type="Proteomes" id="UP001151760"/>
    </source>
</evidence>
<evidence type="ECO:0008006" key="4">
    <source>
        <dbReference type="Google" id="ProtNLM"/>
    </source>
</evidence>
<reference evidence="2" key="2">
    <citation type="submission" date="2022-01" db="EMBL/GenBank/DDBJ databases">
        <authorList>
            <person name="Yamashiro T."/>
            <person name="Shiraishi A."/>
            <person name="Satake H."/>
            <person name="Nakayama K."/>
        </authorList>
    </citation>
    <scope>NUCLEOTIDE SEQUENCE</scope>
</reference>
<organism evidence="2 3">
    <name type="scientific">Tanacetum coccineum</name>
    <dbReference type="NCBI Taxonomy" id="301880"/>
    <lineage>
        <taxon>Eukaryota</taxon>
        <taxon>Viridiplantae</taxon>
        <taxon>Streptophyta</taxon>
        <taxon>Embryophyta</taxon>
        <taxon>Tracheophyta</taxon>
        <taxon>Spermatophyta</taxon>
        <taxon>Magnoliopsida</taxon>
        <taxon>eudicotyledons</taxon>
        <taxon>Gunneridae</taxon>
        <taxon>Pentapetalae</taxon>
        <taxon>asterids</taxon>
        <taxon>campanulids</taxon>
        <taxon>Asterales</taxon>
        <taxon>Asteraceae</taxon>
        <taxon>Asteroideae</taxon>
        <taxon>Anthemideae</taxon>
        <taxon>Anthemidinae</taxon>
        <taxon>Tanacetum</taxon>
    </lineage>
</organism>
<protein>
    <recommendedName>
        <fullName evidence="4">Casein kinase substrate phosphoprotein PP28 domain-containing protein</fullName>
    </recommendedName>
</protein>
<feature type="compositionally biased region" description="Acidic residues" evidence="1">
    <location>
        <begin position="40"/>
        <end position="51"/>
    </location>
</feature>
<dbReference type="EMBL" id="BQNB010012437">
    <property type="protein sequence ID" value="GJT03553.1"/>
    <property type="molecule type" value="Genomic_DNA"/>
</dbReference>
<evidence type="ECO:0000256" key="1">
    <source>
        <dbReference type="SAM" id="MobiDB-lite"/>
    </source>
</evidence>
<name>A0ABQ5AQL1_9ASTR</name>
<proteinExistence type="predicted"/>
<keyword evidence="3" id="KW-1185">Reference proteome</keyword>
<dbReference type="Proteomes" id="UP001151760">
    <property type="component" value="Unassembled WGS sequence"/>
</dbReference>
<accession>A0ABQ5AQL1</accession>